<dbReference type="InterPro" id="IPR052948">
    <property type="entry name" value="Low_temp-induced_all0457"/>
</dbReference>
<organism evidence="2 3">
    <name type="scientific">Leptolyngbya boryana NIES-2135</name>
    <dbReference type="NCBI Taxonomy" id="1973484"/>
    <lineage>
        <taxon>Bacteria</taxon>
        <taxon>Bacillati</taxon>
        <taxon>Cyanobacteriota</taxon>
        <taxon>Cyanophyceae</taxon>
        <taxon>Leptolyngbyales</taxon>
        <taxon>Leptolyngbyaceae</taxon>
        <taxon>Leptolyngbya group</taxon>
        <taxon>Leptolyngbya</taxon>
    </lineage>
</organism>
<evidence type="ECO:0000313" key="3">
    <source>
        <dbReference type="Proteomes" id="UP000217895"/>
    </source>
</evidence>
<keyword evidence="1" id="KW-0472">Membrane</keyword>
<evidence type="ECO:0008006" key="4">
    <source>
        <dbReference type="Google" id="ProtNLM"/>
    </source>
</evidence>
<evidence type="ECO:0000256" key="1">
    <source>
        <dbReference type="SAM" id="Phobius"/>
    </source>
</evidence>
<feature type="transmembrane region" description="Helical" evidence="1">
    <location>
        <begin position="115"/>
        <end position="136"/>
    </location>
</feature>
<keyword evidence="1" id="KW-0812">Transmembrane</keyword>
<gene>
    <name evidence="2" type="ORF">NIES2135_41490</name>
</gene>
<name>A0A1Z4JKL8_LEPBY</name>
<reference evidence="2 3" key="1">
    <citation type="submission" date="2017-06" db="EMBL/GenBank/DDBJ databases">
        <title>Genome sequencing of cyanobaciteial culture collection at National Institute for Environmental Studies (NIES).</title>
        <authorList>
            <person name="Hirose Y."/>
            <person name="Shimura Y."/>
            <person name="Fujisawa T."/>
            <person name="Nakamura Y."/>
            <person name="Kawachi M."/>
        </authorList>
    </citation>
    <scope>NUCLEOTIDE SEQUENCE [LARGE SCALE GENOMIC DNA]</scope>
    <source>
        <strain evidence="2 3">NIES-2135</strain>
    </source>
</reference>
<dbReference type="EMBL" id="AP018203">
    <property type="protein sequence ID" value="BAY57284.1"/>
    <property type="molecule type" value="Genomic_DNA"/>
</dbReference>
<accession>A0A1Z4JKL8</accession>
<protein>
    <recommendedName>
        <fullName evidence="4">Multi-sensor signal transduction histidine kinase</fullName>
    </recommendedName>
</protein>
<dbReference type="Proteomes" id="UP000217895">
    <property type="component" value="Chromosome"/>
</dbReference>
<feature type="transmembrane region" description="Helical" evidence="1">
    <location>
        <begin position="80"/>
        <end position="103"/>
    </location>
</feature>
<dbReference type="PANTHER" id="PTHR36109">
    <property type="entry name" value="MEMBRANE PROTEIN-RELATED"/>
    <property type="match status" value="1"/>
</dbReference>
<sequence>MAVMNHRRAVGVFSTSQAAEQALTELRDARFPMDRVSVIGRNTDRLEDSRHIGETHVQDLSETTHVDEGLKTGAAAGGAVGGLTGLLVGLGTLAIPGVGPILLAGATATTLATTLAGGAIGAAAGGLLGGLIGLGIPEDRARVYHDYVTRGEYLVIVDGTDTEIHQAESILKHRGIHDWEIYSSPTSAVR</sequence>
<dbReference type="PANTHER" id="PTHR36109:SF2">
    <property type="entry name" value="MEMBRANE PROTEIN"/>
    <property type="match status" value="1"/>
</dbReference>
<proteinExistence type="predicted"/>
<dbReference type="AlphaFoldDB" id="A0A1Z4JKL8"/>
<keyword evidence="1" id="KW-1133">Transmembrane helix</keyword>
<keyword evidence="3" id="KW-1185">Reference proteome</keyword>
<evidence type="ECO:0000313" key="2">
    <source>
        <dbReference type="EMBL" id="BAY57284.1"/>
    </source>
</evidence>